<dbReference type="InterPro" id="IPR011989">
    <property type="entry name" value="ARM-like"/>
</dbReference>
<dbReference type="InterPro" id="IPR016024">
    <property type="entry name" value="ARM-type_fold"/>
</dbReference>
<feature type="transmembrane region" description="Helical" evidence="2">
    <location>
        <begin position="9"/>
        <end position="28"/>
    </location>
</feature>
<dbReference type="Proteomes" id="UP000648182">
    <property type="component" value="Unassembled WGS sequence"/>
</dbReference>
<comment type="caution">
    <text evidence="3">The sequence shown here is derived from an EMBL/GenBank/DDBJ whole genome shotgun (WGS) entry which is preliminary data.</text>
</comment>
<keyword evidence="2" id="KW-1133">Transmembrane helix</keyword>
<keyword evidence="4" id="KW-1185">Reference proteome</keyword>
<evidence type="ECO:0000313" key="3">
    <source>
        <dbReference type="EMBL" id="MBD8005344.1"/>
    </source>
</evidence>
<dbReference type="EMBL" id="JACSPV010000013">
    <property type="protein sequence ID" value="MBD8005344.1"/>
    <property type="molecule type" value="Genomic_DNA"/>
</dbReference>
<evidence type="ECO:0000256" key="1">
    <source>
        <dbReference type="ARBA" id="ARBA00022737"/>
    </source>
</evidence>
<gene>
    <name evidence="3" type="ORF">H9631_09640</name>
</gene>
<dbReference type="SUPFAM" id="SSF48371">
    <property type="entry name" value="ARM repeat"/>
    <property type="match status" value="1"/>
</dbReference>
<keyword evidence="1" id="KW-0677">Repeat</keyword>
<evidence type="ECO:0000313" key="4">
    <source>
        <dbReference type="Proteomes" id="UP000648182"/>
    </source>
</evidence>
<protein>
    <submittedName>
        <fullName evidence="3">HEAT repeat domain-containing protein</fullName>
    </submittedName>
</protein>
<proteinExistence type="predicted"/>
<accession>A0ABR8VKR6</accession>
<reference evidence="3 4" key="1">
    <citation type="submission" date="2020-08" db="EMBL/GenBank/DDBJ databases">
        <title>A Genomic Blueprint of the Chicken Gut Microbiome.</title>
        <authorList>
            <person name="Gilroy R."/>
            <person name="Ravi A."/>
            <person name="Getino M."/>
            <person name="Pursley I."/>
            <person name="Horton D.L."/>
            <person name="Alikhan N.-F."/>
            <person name="Baker D."/>
            <person name="Gharbi K."/>
            <person name="Hall N."/>
            <person name="Watson M."/>
            <person name="Adriaenssens E.M."/>
            <person name="Foster-Nyarko E."/>
            <person name="Jarju S."/>
            <person name="Secka A."/>
            <person name="Antonio M."/>
            <person name="Oren A."/>
            <person name="Chaudhuri R."/>
            <person name="La Ragione R.M."/>
            <person name="Hildebrand F."/>
            <person name="Pallen M.J."/>
        </authorList>
    </citation>
    <scope>NUCLEOTIDE SEQUENCE [LARGE SCALE GENOMIC DNA]</scope>
    <source>
        <strain evidence="3 4">Sa1BUA2</strain>
    </source>
</reference>
<dbReference type="Pfam" id="PF02985">
    <property type="entry name" value="HEAT"/>
    <property type="match status" value="1"/>
</dbReference>
<dbReference type="InterPro" id="IPR021133">
    <property type="entry name" value="HEAT_type_2"/>
</dbReference>
<dbReference type="Gene3D" id="1.25.10.10">
    <property type="entry name" value="Leucine-rich Repeat Variant"/>
    <property type="match status" value="1"/>
</dbReference>
<dbReference type="PROSITE" id="PS50077">
    <property type="entry name" value="HEAT_REPEAT"/>
    <property type="match status" value="1"/>
</dbReference>
<sequence length="313" mass="37433">MMDIIIDCLIWVIVFFLVLLIGFGLYLASERMKEVSRLRKIDRYIEEKQHKWYRYFKSEEPFSDELIPKHKHEIEGIEKIFLTYLKNISSTEIQDKIGDFSNQYLMDYYQRLLDSRKWSQRMNALYRVADFQLYRLLDKYREMGKRKLTHEESFQLLKIFSMFEPDVFVEKIITNTMKLSEFEYKKLLTGIEPNTRQRLMNCFDQLPPACQYSLIDTIGKKRNMDYIPFLEAQLGQNDAEIRIRSLKALHEIGIIVNLDRYIPFVSSDIWEERLMAAKLLQNVPLKGSLSYLEKLLEDESWLVRTQAAQAIEK</sequence>
<keyword evidence="2" id="KW-0812">Transmembrane</keyword>
<dbReference type="InterPro" id="IPR000357">
    <property type="entry name" value="HEAT"/>
</dbReference>
<evidence type="ECO:0000256" key="2">
    <source>
        <dbReference type="SAM" id="Phobius"/>
    </source>
</evidence>
<dbReference type="RefSeq" id="WP_191812212.1">
    <property type="nucleotide sequence ID" value="NZ_JACSPV010000013.1"/>
</dbReference>
<name>A0ABR8VKR6_9BACI</name>
<organism evidence="3 4">
    <name type="scientific">Bacillus norwichensis</name>
    <dbReference type="NCBI Taxonomy" id="2762217"/>
    <lineage>
        <taxon>Bacteria</taxon>
        <taxon>Bacillati</taxon>
        <taxon>Bacillota</taxon>
        <taxon>Bacilli</taxon>
        <taxon>Bacillales</taxon>
        <taxon>Bacillaceae</taxon>
        <taxon>Bacillus</taxon>
    </lineage>
</organism>
<keyword evidence="2" id="KW-0472">Membrane</keyword>